<dbReference type="EMBL" id="BKCJ010313300">
    <property type="protein sequence ID" value="GEZ71134.1"/>
    <property type="molecule type" value="Genomic_DNA"/>
</dbReference>
<protein>
    <submittedName>
        <fullName evidence="1">Uncharacterized protein</fullName>
    </submittedName>
</protein>
<evidence type="ECO:0000313" key="1">
    <source>
        <dbReference type="EMBL" id="GEZ71134.1"/>
    </source>
</evidence>
<feature type="non-terminal residue" evidence="1">
    <location>
        <position position="1"/>
    </location>
</feature>
<organism evidence="1">
    <name type="scientific">Tanacetum cinerariifolium</name>
    <name type="common">Dalmatian daisy</name>
    <name type="synonym">Chrysanthemum cinerariifolium</name>
    <dbReference type="NCBI Taxonomy" id="118510"/>
    <lineage>
        <taxon>Eukaryota</taxon>
        <taxon>Viridiplantae</taxon>
        <taxon>Streptophyta</taxon>
        <taxon>Embryophyta</taxon>
        <taxon>Tracheophyta</taxon>
        <taxon>Spermatophyta</taxon>
        <taxon>Magnoliopsida</taxon>
        <taxon>eudicotyledons</taxon>
        <taxon>Gunneridae</taxon>
        <taxon>Pentapetalae</taxon>
        <taxon>asterids</taxon>
        <taxon>campanulids</taxon>
        <taxon>Asterales</taxon>
        <taxon>Asteraceae</taxon>
        <taxon>Asteroideae</taxon>
        <taxon>Anthemideae</taxon>
        <taxon>Anthemidinae</taxon>
        <taxon>Tanacetum</taxon>
    </lineage>
</organism>
<dbReference type="AlphaFoldDB" id="A0A699ISS4"/>
<comment type="caution">
    <text evidence="1">The sequence shown here is derived from an EMBL/GenBank/DDBJ whole genome shotgun (WGS) entry which is preliminary data.</text>
</comment>
<sequence length="25" mass="2641">RASLSPPKKVISPIKQDGAHLGVLE</sequence>
<name>A0A699ISS4_TANCI</name>
<gene>
    <name evidence="1" type="ORF">Tci_543107</name>
</gene>
<reference evidence="1" key="1">
    <citation type="journal article" date="2019" name="Sci. Rep.">
        <title>Draft genome of Tanacetum cinerariifolium, the natural source of mosquito coil.</title>
        <authorList>
            <person name="Yamashiro T."/>
            <person name="Shiraishi A."/>
            <person name="Satake H."/>
            <person name="Nakayama K."/>
        </authorList>
    </citation>
    <scope>NUCLEOTIDE SEQUENCE</scope>
</reference>
<accession>A0A699ISS4</accession>
<proteinExistence type="predicted"/>